<comment type="similarity">
    <text evidence="5">Belongs to the class-II pyridoxal-phosphate-dependent aminotransferase family. MalY/PatB cystathionine beta-lyase subfamily.</text>
</comment>
<dbReference type="SUPFAM" id="SSF53383">
    <property type="entry name" value="PLP-dependent transferases"/>
    <property type="match status" value="1"/>
</dbReference>
<evidence type="ECO:0000313" key="7">
    <source>
        <dbReference type="EMBL" id="SDB22150.1"/>
    </source>
</evidence>
<dbReference type="EMBL" id="FMXR01000011">
    <property type="protein sequence ID" value="SDB22150.1"/>
    <property type="molecule type" value="Genomic_DNA"/>
</dbReference>
<organism evidence="7 8">
    <name type="scientific">Eubacterium oxidoreducens</name>
    <dbReference type="NCBI Taxonomy" id="1732"/>
    <lineage>
        <taxon>Bacteria</taxon>
        <taxon>Bacillati</taxon>
        <taxon>Bacillota</taxon>
        <taxon>Clostridia</taxon>
        <taxon>Eubacteriales</taxon>
        <taxon>Eubacteriaceae</taxon>
        <taxon>Eubacterium</taxon>
    </lineage>
</organism>
<evidence type="ECO:0000313" key="8">
    <source>
        <dbReference type="Proteomes" id="UP000199228"/>
    </source>
</evidence>
<dbReference type="PANTHER" id="PTHR43525:SF1">
    <property type="entry name" value="PROTEIN MALY"/>
    <property type="match status" value="1"/>
</dbReference>
<proteinExistence type="inferred from homology"/>
<dbReference type="PANTHER" id="PTHR43525">
    <property type="entry name" value="PROTEIN MALY"/>
    <property type="match status" value="1"/>
</dbReference>
<dbReference type="Gene3D" id="3.40.640.10">
    <property type="entry name" value="Type I PLP-dependent aspartate aminotransferase-like (Major domain)"/>
    <property type="match status" value="1"/>
</dbReference>
<dbReference type="InterPro" id="IPR015424">
    <property type="entry name" value="PyrdxlP-dep_Trfase"/>
</dbReference>
<reference evidence="7 8" key="1">
    <citation type="submission" date="2016-10" db="EMBL/GenBank/DDBJ databases">
        <authorList>
            <person name="de Groot N.N."/>
        </authorList>
    </citation>
    <scope>NUCLEOTIDE SEQUENCE [LARGE SCALE GENOMIC DNA]</scope>
    <source>
        <strain evidence="7 8">DSM 3217</strain>
    </source>
</reference>
<protein>
    <recommendedName>
        <fullName evidence="2">cysteine-S-conjugate beta-lyase</fullName>
        <ecNumber evidence="2">4.4.1.13</ecNumber>
    </recommendedName>
</protein>
<evidence type="ECO:0000256" key="5">
    <source>
        <dbReference type="ARBA" id="ARBA00037974"/>
    </source>
</evidence>
<dbReference type="Gene3D" id="3.90.1150.10">
    <property type="entry name" value="Aspartate Aminotransferase, domain 1"/>
    <property type="match status" value="1"/>
</dbReference>
<dbReference type="GO" id="GO:0030170">
    <property type="term" value="F:pyridoxal phosphate binding"/>
    <property type="evidence" value="ECO:0007669"/>
    <property type="project" value="InterPro"/>
</dbReference>
<dbReference type="InterPro" id="IPR004839">
    <property type="entry name" value="Aminotransferase_I/II_large"/>
</dbReference>
<dbReference type="InterPro" id="IPR015421">
    <property type="entry name" value="PyrdxlP-dep_Trfase_major"/>
</dbReference>
<dbReference type="STRING" id="1732.SAMN02910417_01666"/>
<feature type="domain" description="Aminotransferase class I/classII large" evidence="6">
    <location>
        <begin position="47"/>
        <end position="359"/>
    </location>
</feature>
<sequence>MKYDFTTILERKGHDAIAYDGVGKNKWGIEPKPPKDGYEFIPMWVADMCFATAPSVVSAMKRRLEHPTFGYFEASKEYYEAIIKWHKSRYGIADLSALEIGYENGMHGLINSVIEAFSKKGDAILLHSPYYVAFLGDIKHKQRKCVCSQLYQDEAGIYRMDYKDMDRKIKEHNIHLAILCSPHNPTGRVWTKEELEQAMQVFEKNDCYVISDEIWADIIYKGSRHIPTQSVNAWAKEHVIAGYAPSKTFNMAGLIGSYHVIYNETLRNQLRRYEASLSYNEMNVMSMHALIGAYSTEGEKWRQELLEVLEENCRYAYDFVQMNLKGVKTKMPQGTYMLFLDCTEYCIGSGKTLDQVICDGWEVGIGWEDGRLFGGACHIRLNLALPHALEVEAFNRMRELVFV</sequence>
<name>A0A1G6BNC6_EUBOX</name>
<comment type="cofactor">
    <cofactor evidence="1">
        <name>pyridoxal 5'-phosphate</name>
        <dbReference type="ChEBI" id="CHEBI:597326"/>
    </cofactor>
</comment>
<dbReference type="Pfam" id="PF00155">
    <property type="entry name" value="Aminotran_1_2"/>
    <property type="match status" value="1"/>
</dbReference>
<dbReference type="Proteomes" id="UP000199228">
    <property type="component" value="Unassembled WGS sequence"/>
</dbReference>
<evidence type="ECO:0000256" key="1">
    <source>
        <dbReference type="ARBA" id="ARBA00001933"/>
    </source>
</evidence>
<dbReference type="InterPro" id="IPR051798">
    <property type="entry name" value="Class-II_PLP-Dep_Aminotrans"/>
</dbReference>
<evidence type="ECO:0000256" key="3">
    <source>
        <dbReference type="ARBA" id="ARBA00022898"/>
    </source>
</evidence>
<dbReference type="GO" id="GO:0047804">
    <property type="term" value="F:cysteine-S-conjugate beta-lyase activity"/>
    <property type="evidence" value="ECO:0007669"/>
    <property type="project" value="UniProtKB-EC"/>
</dbReference>
<keyword evidence="4 7" id="KW-0456">Lyase</keyword>
<dbReference type="OrthoDB" id="9802872at2"/>
<dbReference type="AlphaFoldDB" id="A0A1G6BNC6"/>
<dbReference type="CDD" id="cd00609">
    <property type="entry name" value="AAT_like"/>
    <property type="match status" value="1"/>
</dbReference>
<dbReference type="RefSeq" id="WP_090173893.1">
    <property type="nucleotide sequence ID" value="NZ_FMXR01000011.1"/>
</dbReference>
<evidence type="ECO:0000259" key="6">
    <source>
        <dbReference type="Pfam" id="PF00155"/>
    </source>
</evidence>
<dbReference type="EC" id="4.4.1.13" evidence="2"/>
<evidence type="ECO:0000256" key="2">
    <source>
        <dbReference type="ARBA" id="ARBA00012224"/>
    </source>
</evidence>
<evidence type="ECO:0000256" key="4">
    <source>
        <dbReference type="ARBA" id="ARBA00023239"/>
    </source>
</evidence>
<keyword evidence="8" id="KW-1185">Reference proteome</keyword>
<keyword evidence="3" id="KW-0663">Pyridoxal phosphate</keyword>
<accession>A0A1G6BNC6</accession>
<gene>
    <name evidence="7" type="ORF">SAMN02910417_01666</name>
</gene>
<dbReference type="InterPro" id="IPR015422">
    <property type="entry name" value="PyrdxlP-dep_Trfase_small"/>
</dbReference>